<accession>A0ABY0D8R5</accession>
<dbReference type="EMBL" id="RDRA01000046">
    <property type="protein sequence ID" value="RXG85403.1"/>
    <property type="molecule type" value="Genomic_DNA"/>
</dbReference>
<proteinExistence type="predicted"/>
<comment type="caution">
    <text evidence="1">The sequence shown here is derived from an EMBL/GenBank/DDBJ whole genome shotgun (WGS) entry which is preliminary data.</text>
</comment>
<evidence type="ECO:0000313" key="2">
    <source>
        <dbReference type="Proteomes" id="UP000289946"/>
    </source>
</evidence>
<name>A0ABY0D8R5_9BRAD</name>
<protein>
    <submittedName>
        <fullName evidence="1">Uncharacterized protein</fullName>
    </submittedName>
</protein>
<keyword evidence="2" id="KW-1185">Reference proteome</keyword>
<sequence>MLHLDSRASN</sequence>
<gene>
    <name evidence="1" type="ORF">EAS62_38900</name>
</gene>
<evidence type="ECO:0000313" key="1">
    <source>
        <dbReference type="EMBL" id="RXG85403.1"/>
    </source>
</evidence>
<reference evidence="1 2" key="1">
    <citation type="submission" date="2018-10" db="EMBL/GenBank/DDBJ databases">
        <title>Bradyrhizobium sp. nov., isolated from effective nodules of peanut in China.</title>
        <authorList>
            <person name="Li Y."/>
        </authorList>
    </citation>
    <scope>NUCLEOTIDE SEQUENCE [LARGE SCALE GENOMIC DNA]</scope>
    <source>
        <strain evidence="1 2">CCBAU 51781</strain>
    </source>
</reference>
<organism evidence="1 2">
    <name type="scientific">Bradyrhizobium zhanjiangense</name>
    <dbReference type="NCBI Taxonomy" id="1325107"/>
    <lineage>
        <taxon>Bacteria</taxon>
        <taxon>Pseudomonadati</taxon>
        <taxon>Pseudomonadota</taxon>
        <taxon>Alphaproteobacteria</taxon>
        <taxon>Hyphomicrobiales</taxon>
        <taxon>Nitrobacteraceae</taxon>
        <taxon>Bradyrhizobium</taxon>
    </lineage>
</organism>
<dbReference type="Proteomes" id="UP000289946">
    <property type="component" value="Unassembled WGS sequence"/>
</dbReference>